<dbReference type="SUPFAM" id="SSF54518">
    <property type="entry name" value="Tubby C-terminal domain-like"/>
    <property type="match status" value="1"/>
</dbReference>
<comment type="similarity">
    <text evidence="1">Belongs to the LOR family.</text>
</comment>
<dbReference type="InterPro" id="IPR038595">
    <property type="entry name" value="LOR_sf"/>
</dbReference>
<evidence type="ECO:0000256" key="2">
    <source>
        <dbReference type="SAM" id="MobiDB-lite"/>
    </source>
</evidence>
<protein>
    <recommendedName>
        <fullName evidence="5">Protein LURP-one-related 8</fullName>
    </recommendedName>
</protein>
<dbReference type="OrthoDB" id="680369at2759"/>
<evidence type="ECO:0000313" key="3">
    <source>
        <dbReference type="EnsemblPlants" id="Zm00001eb405720_P002"/>
    </source>
</evidence>
<gene>
    <name evidence="3" type="primary">LOC103640693</name>
</gene>
<dbReference type="AlphaFoldDB" id="A0A804RBV4"/>
<reference evidence="3" key="3">
    <citation type="submission" date="2021-05" db="UniProtKB">
        <authorList>
            <consortium name="EnsemblPlants"/>
        </authorList>
    </citation>
    <scope>IDENTIFICATION</scope>
    <source>
        <strain evidence="3">cv. B73</strain>
    </source>
</reference>
<dbReference type="Proteomes" id="UP000007305">
    <property type="component" value="Chromosome 10"/>
</dbReference>
<feature type="compositionally biased region" description="Polar residues" evidence="2">
    <location>
        <begin position="1"/>
        <end position="11"/>
    </location>
</feature>
<dbReference type="InterPro" id="IPR025659">
    <property type="entry name" value="Tubby-like_C"/>
</dbReference>
<dbReference type="PANTHER" id="PTHR31087:SF128">
    <property type="entry name" value="PROTEIN LURP-ONE-RELATED 2"/>
    <property type="match status" value="1"/>
</dbReference>
<organism evidence="3 4">
    <name type="scientific">Zea mays</name>
    <name type="common">Maize</name>
    <dbReference type="NCBI Taxonomy" id="4577"/>
    <lineage>
        <taxon>Eukaryota</taxon>
        <taxon>Viridiplantae</taxon>
        <taxon>Streptophyta</taxon>
        <taxon>Embryophyta</taxon>
        <taxon>Tracheophyta</taxon>
        <taxon>Spermatophyta</taxon>
        <taxon>Magnoliopsida</taxon>
        <taxon>Liliopsida</taxon>
        <taxon>Poales</taxon>
        <taxon>Poaceae</taxon>
        <taxon>PACMAD clade</taxon>
        <taxon>Panicoideae</taxon>
        <taxon>Andropogonodae</taxon>
        <taxon>Andropogoneae</taxon>
        <taxon>Tripsacinae</taxon>
        <taxon>Zea</taxon>
    </lineage>
</organism>
<dbReference type="Pfam" id="PF04525">
    <property type="entry name" value="LOR"/>
    <property type="match status" value="1"/>
</dbReference>
<feature type="region of interest" description="Disordered" evidence="2">
    <location>
        <begin position="1"/>
        <end position="31"/>
    </location>
</feature>
<dbReference type="Gramene" id="Zm00001eb405720_T002">
    <property type="protein sequence ID" value="Zm00001eb405720_P002"/>
    <property type="gene ID" value="Zm00001eb405720"/>
</dbReference>
<sequence length="117" mass="13489">MSTRIHPSSSDAAGRAHRRRRAAAAERERRPPAVYTVWKRSSMGFQGTDGFCVYDDAGRLAFRVDNYSRRRKLCAGDLLLMDGQGTPLLSLRPQQRKTPWSTRRRLPRLRRSSRCSR</sequence>
<feature type="compositionally biased region" description="Basic residues" evidence="2">
    <location>
        <begin position="102"/>
        <end position="117"/>
    </location>
</feature>
<reference evidence="3" key="2">
    <citation type="submission" date="2019-07" db="EMBL/GenBank/DDBJ databases">
        <authorList>
            <person name="Seetharam A."/>
            <person name="Woodhouse M."/>
            <person name="Cannon E."/>
        </authorList>
    </citation>
    <scope>NUCLEOTIDE SEQUENCE [LARGE SCALE GENOMIC DNA]</scope>
    <source>
        <strain evidence="3">cv. B73</strain>
    </source>
</reference>
<dbReference type="InterPro" id="IPR007612">
    <property type="entry name" value="LOR"/>
</dbReference>
<dbReference type="Gene3D" id="2.40.160.200">
    <property type="entry name" value="LURP1-related"/>
    <property type="match status" value="1"/>
</dbReference>
<dbReference type="PANTHER" id="PTHR31087">
    <property type="match status" value="1"/>
</dbReference>
<feature type="region of interest" description="Disordered" evidence="2">
    <location>
        <begin position="89"/>
        <end position="117"/>
    </location>
</feature>
<dbReference type="EnsemblPlants" id="Zm00001eb405720_T002">
    <property type="protein sequence ID" value="Zm00001eb405720_P002"/>
    <property type="gene ID" value="Zm00001eb405720"/>
</dbReference>
<keyword evidence="4" id="KW-1185">Reference proteome</keyword>
<name>A0A804RBV4_MAIZE</name>
<proteinExistence type="inferred from homology"/>
<reference evidence="4" key="1">
    <citation type="journal article" date="2009" name="Science">
        <title>The B73 maize genome: complexity, diversity, and dynamics.</title>
        <authorList>
            <person name="Schnable P.S."/>
            <person name="Ware D."/>
            <person name="Fulton R.S."/>
            <person name="Stein J.C."/>
            <person name="Wei F."/>
            <person name="Pasternak S."/>
            <person name="Liang C."/>
            <person name="Zhang J."/>
            <person name="Fulton L."/>
            <person name="Graves T.A."/>
            <person name="Minx P."/>
            <person name="Reily A.D."/>
            <person name="Courtney L."/>
            <person name="Kruchowski S.S."/>
            <person name="Tomlinson C."/>
            <person name="Strong C."/>
            <person name="Delehaunty K."/>
            <person name="Fronick C."/>
            <person name="Courtney B."/>
            <person name="Rock S.M."/>
            <person name="Belter E."/>
            <person name="Du F."/>
            <person name="Kim K."/>
            <person name="Abbott R.M."/>
            <person name="Cotton M."/>
            <person name="Levy A."/>
            <person name="Marchetto P."/>
            <person name="Ochoa K."/>
            <person name="Jackson S.M."/>
            <person name="Gillam B."/>
            <person name="Chen W."/>
            <person name="Yan L."/>
            <person name="Higginbotham J."/>
            <person name="Cardenas M."/>
            <person name="Waligorski J."/>
            <person name="Applebaum E."/>
            <person name="Phelps L."/>
            <person name="Falcone J."/>
            <person name="Kanchi K."/>
            <person name="Thane T."/>
            <person name="Scimone A."/>
            <person name="Thane N."/>
            <person name="Henke J."/>
            <person name="Wang T."/>
            <person name="Ruppert J."/>
            <person name="Shah N."/>
            <person name="Rotter K."/>
            <person name="Hodges J."/>
            <person name="Ingenthron E."/>
            <person name="Cordes M."/>
            <person name="Kohlberg S."/>
            <person name="Sgro J."/>
            <person name="Delgado B."/>
            <person name="Mead K."/>
            <person name="Chinwalla A."/>
            <person name="Leonard S."/>
            <person name="Crouse K."/>
            <person name="Collura K."/>
            <person name="Kudrna D."/>
            <person name="Currie J."/>
            <person name="He R."/>
            <person name="Angelova A."/>
            <person name="Rajasekar S."/>
            <person name="Mueller T."/>
            <person name="Lomeli R."/>
            <person name="Scara G."/>
            <person name="Ko A."/>
            <person name="Delaney K."/>
            <person name="Wissotski M."/>
            <person name="Lopez G."/>
            <person name="Campos D."/>
            <person name="Braidotti M."/>
            <person name="Ashley E."/>
            <person name="Golser W."/>
            <person name="Kim H."/>
            <person name="Lee S."/>
            <person name="Lin J."/>
            <person name="Dujmic Z."/>
            <person name="Kim W."/>
            <person name="Talag J."/>
            <person name="Zuccolo A."/>
            <person name="Fan C."/>
            <person name="Sebastian A."/>
            <person name="Kramer M."/>
            <person name="Spiegel L."/>
            <person name="Nascimento L."/>
            <person name="Zutavern T."/>
            <person name="Miller B."/>
            <person name="Ambroise C."/>
            <person name="Muller S."/>
            <person name="Spooner W."/>
            <person name="Narechania A."/>
            <person name="Ren L."/>
            <person name="Wei S."/>
            <person name="Kumari S."/>
            <person name="Faga B."/>
            <person name="Levy M.J."/>
            <person name="McMahan L."/>
            <person name="Van Buren P."/>
            <person name="Vaughn M.W."/>
            <person name="Ying K."/>
            <person name="Yeh C.-T."/>
            <person name="Emrich S.J."/>
            <person name="Jia Y."/>
            <person name="Kalyanaraman A."/>
            <person name="Hsia A.-P."/>
            <person name="Barbazuk W.B."/>
            <person name="Baucom R.S."/>
            <person name="Brutnell T.P."/>
            <person name="Carpita N.C."/>
            <person name="Chaparro C."/>
            <person name="Chia J.-M."/>
            <person name="Deragon J.-M."/>
            <person name="Estill J.C."/>
            <person name="Fu Y."/>
            <person name="Jeddeloh J.A."/>
            <person name="Han Y."/>
            <person name="Lee H."/>
            <person name="Li P."/>
            <person name="Lisch D.R."/>
            <person name="Liu S."/>
            <person name="Liu Z."/>
            <person name="Nagel D.H."/>
            <person name="McCann M.C."/>
            <person name="SanMiguel P."/>
            <person name="Myers A.M."/>
            <person name="Nettleton D."/>
            <person name="Nguyen J."/>
            <person name="Penning B.W."/>
            <person name="Ponnala L."/>
            <person name="Schneider K.L."/>
            <person name="Schwartz D.C."/>
            <person name="Sharma A."/>
            <person name="Soderlund C."/>
            <person name="Springer N.M."/>
            <person name="Sun Q."/>
            <person name="Wang H."/>
            <person name="Waterman M."/>
            <person name="Westerman R."/>
            <person name="Wolfgruber T.K."/>
            <person name="Yang L."/>
            <person name="Yu Y."/>
            <person name="Zhang L."/>
            <person name="Zhou S."/>
            <person name="Zhu Q."/>
            <person name="Bennetzen J.L."/>
            <person name="Dawe R.K."/>
            <person name="Jiang J."/>
            <person name="Jiang N."/>
            <person name="Presting G.G."/>
            <person name="Wessler S.R."/>
            <person name="Aluru S."/>
            <person name="Martienssen R.A."/>
            <person name="Clifton S.W."/>
            <person name="McCombie W.R."/>
            <person name="Wing R.A."/>
            <person name="Wilson R.K."/>
        </authorList>
    </citation>
    <scope>NUCLEOTIDE SEQUENCE [LARGE SCALE GENOMIC DNA]</scope>
    <source>
        <strain evidence="4">cv. B73</strain>
    </source>
</reference>
<evidence type="ECO:0000256" key="1">
    <source>
        <dbReference type="ARBA" id="ARBA00005437"/>
    </source>
</evidence>
<evidence type="ECO:0000313" key="4">
    <source>
        <dbReference type="Proteomes" id="UP000007305"/>
    </source>
</evidence>
<accession>A0A804RBV4</accession>
<evidence type="ECO:0008006" key="5">
    <source>
        <dbReference type="Google" id="ProtNLM"/>
    </source>
</evidence>